<dbReference type="GO" id="GO:0006044">
    <property type="term" value="P:N-acetylglucosamine metabolic process"/>
    <property type="evidence" value="ECO:0007669"/>
    <property type="project" value="TreeGrafter"/>
</dbReference>
<dbReference type="GO" id="GO:0016020">
    <property type="term" value="C:membrane"/>
    <property type="evidence" value="ECO:0007669"/>
    <property type="project" value="InterPro"/>
</dbReference>
<evidence type="ECO:0000313" key="2">
    <source>
        <dbReference type="EMBL" id="GLB37397.1"/>
    </source>
</evidence>
<dbReference type="PANTHER" id="PTHR12224">
    <property type="entry name" value="BETA-1,4-MANNOSYL-GLYCOPROTEIN BETA-1,4-N-ACETYLGLUCOSAMINYL-TRANSFERASE"/>
    <property type="match status" value="1"/>
</dbReference>
<accession>A0A9P3PLA8</accession>
<sequence length="416" mass="47459">MASLLRRPLQFRIIVIPAFLATIALLHFAISNTYQIKNAISYATRPLWDEANGPKEIISHYYAEGMRMDSHACQLHGWKERKGKENIRVMDAILMSSELDLLEIRMNELDSVVDKFFIIESNATFTGLPKETYFANNRARFSKFDNKIVYKLLPGYPLRPGQSAWDVEALTRDAMTAMLREHIRELPSDTPALVIMSDIDEIPSKHTIDLLKTCGFGDSIHLQLRNFLYSFEWQLDMASWRASVHLWRPNVYYRHSKSGNRMLADSGWHCSYCFRTIPEYIVKMKGFSHSDRIGGNMRLLDPRRIQETICRGKDIFGMLPEAYSYKDMLSQMSLDPMTSAVGLPRFLIDNAARFRFLLPGGCCATSRKCGLAAQAAASASEKKQVFSLFPSRSDADVWTLWTTGTGVGIRDIVHPF</sequence>
<keyword evidence="1" id="KW-1133">Transmembrane helix</keyword>
<proteinExistence type="predicted"/>
<gene>
    <name evidence="2" type="ORF">LshimejAT787_0404480</name>
</gene>
<dbReference type="InterPro" id="IPR006813">
    <property type="entry name" value="Glyco_trans_17"/>
</dbReference>
<dbReference type="GO" id="GO:0003830">
    <property type="term" value="F:beta-1,4-mannosylglycoprotein 4-beta-N-acetylglucosaminyltransferase activity"/>
    <property type="evidence" value="ECO:0007669"/>
    <property type="project" value="InterPro"/>
</dbReference>
<dbReference type="OrthoDB" id="6474464at2759"/>
<dbReference type="PANTHER" id="PTHR12224:SF0">
    <property type="entry name" value="BETA-1,4-MANNOSYL-GLYCOPROTEIN 4-BETA-N-ACETYLGLUCOSAMINYLTRANSFERASE"/>
    <property type="match status" value="1"/>
</dbReference>
<comment type="caution">
    <text evidence="2">The sequence shown here is derived from an EMBL/GenBank/DDBJ whole genome shotgun (WGS) entry which is preliminary data.</text>
</comment>
<dbReference type="AlphaFoldDB" id="A0A9P3PLA8"/>
<keyword evidence="1" id="KW-0812">Transmembrane</keyword>
<organism evidence="2 3">
    <name type="scientific">Lyophyllum shimeji</name>
    <name type="common">Hon-shimeji</name>
    <name type="synonym">Tricholoma shimeji</name>
    <dbReference type="NCBI Taxonomy" id="47721"/>
    <lineage>
        <taxon>Eukaryota</taxon>
        <taxon>Fungi</taxon>
        <taxon>Dikarya</taxon>
        <taxon>Basidiomycota</taxon>
        <taxon>Agaricomycotina</taxon>
        <taxon>Agaricomycetes</taxon>
        <taxon>Agaricomycetidae</taxon>
        <taxon>Agaricales</taxon>
        <taxon>Tricholomatineae</taxon>
        <taxon>Lyophyllaceae</taxon>
        <taxon>Lyophyllum</taxon>
    </lineage>
</organism>
<protein>
    <submittedName>
        <fullName evidence="2">Glycosyltransferase family 17</fullName>
    </submittedName>
</protein>
<dbReference type="Pfam" id="PF04724">
    <property type="entry name" value="Glyco_transf_17"/>
    <property type="match status" value="1"/>
</dbReference>
<dbReference type="Proteomes" id="UP001063166">
    <property type="component" value="Unassembled WGS sequence"/>
</dbReference>
<evidence type="ECO:0000313" key="3">
    <source>
        <dbReference type="Proteomes" id="UP001063166"/>
    </source>
</evidence>
<keyword evidence="1" id="KW-0472">Membrane</keyword>
<name>A0A9P3PLA8_LYOSH</name>
<evidence type="ECO:0000256" key="1">
    <source>
        <dbReference type="SAM" id="Phobius"/>
    </source>
</evidence>
<keyword evidence="3" id="KW-1185">Reference proteome</keyword>
<feature type="transmembrane region" description="Helical" evidence="1">
    <location>
        <begin position="12"/>
        <end position="30"/>
    </location>
</feature>
<dbReference type="EMBL" id="BRPK01000004">
    <property type="protein sequence ID" value="GLB37397.1"/>
    <property type="molecule type" value="Genomic_DNA"/>
</dbReference>
<reference evidence="2" key="1">
    <citation type="submission" date="2022-07" db="EMBL/GenBank/DDBJ databases">
        <title>The genome of Lyophyllum shimeji provides insight into the initial evolution of ectomycorrhizal fungal genome.</title>
        <authorList>
            <person name="Kobayashi Y."/>
            <person name="Shibata T."/>
            <person name="Hirakawa H."/>
            <person name="Shigenobu S."/>
            <person name="Nishiyama T."/>
            <person name="Yamada A."/>
            <person name="Hasebe M."/>
            <person name="Kawaguchi M."/>
        </authorList>
    </citation>
    <scope>NUCLEOTIDE SEQUENCE</scope>
    <source>
        <strain evidence="2">AT787</strain>
    </source>
</reference>